<reference evidence="2 3" key="1">
    <citation type="submission" date="2023-01" db="EMBL/GenBank/DDBJ databases">
        <title>Analysis of 21 Apiospora genomes using comparative genomics revels a genus with tremendous synthesis potential of carbohydrate active enzymes and secondary metabolites.</title>
        <authorList>
            <person name="Sorensen T."/>
        </authorList>
    </citation>
    <scope>NUCLEOTIDE SEQUENCE [LARGE SCALE GENOMIC DNA]</scope>
    <source>
        <strain evidence="2 3">CBS 24483</strain>
    </source>
</reference>
<name>A0ABR1Q558_9PEZI</name>
<dbReference type="GeneID" id="92080732"/>
<gene>
    <name evidence="2" type="ORF">PG986_011448</name>
</gene>
<keyword evidence="3" id="KW-1185">Reference proteome</keyword>
<evidence type="ECO:0000313" key="2">
    <source>
        <dbReference type="EMBL" id="KAK7947127.1"/>
    </source>
</evidence>
<dbReference type="EMBL" id="JAQQWE010000007">
    <property type="protein sequence ID" value="KAK7947127.1"/>
    <property type="molecule type" value="Genomic_DNA"/>
</dbReference>
<dbReference type="RefSeq" id="XP_066697161.1">
    <property type="nucleotide sequence ID" value="XM_066847670.1"/>
</dbReference>
<dbReference type="Proteomes" id="UP001391051">
    <property type="component" value="Unassembled WGS sequence"/>
</dbReference>
<accession>A0ABR1Q558</accession>
<protein>
    <submittedName>
        <fullName evidence="2">Uncharacterized protein</fullName>
    </submittedName>
</protein>
<feature type="region of interest" description="Disordered" evidence="1">
    <location>
        <begin position="198"/>
        <end position="235"/>
    </location>
</feature>
<evidence type="ECO:0000256" key="1">
    <source>
        <dbReference type="SAM" id="MobiDB-lite"/>
    </source>
</evidence>
<sequence length="253" mass="28693">MGILQSRALQVNLPPLPRDCTPSTTWPPRCRPRSSAPVWRRPLRSLATENATASARGGYGAKGREQVDTRELFTAEGGESFRITYRQVRLMLHHVRYGHGIPARYFCRELSSLWTKEPLRLSPPRPSNSSVLSAPSKSLLGMPPRPPLPPRWRRRAYVGVDDSNCLCLLDQHELLYGGHDAQVVRRFLDQTPYRVCPHLATHDPSRRNNSSGTDDDSSDSGISAPPLTVRADRYGYGPFVTRQRWELRETRRD</sequence>
<evidence type="ECO:0000313" key="3">
    <source>
        <dbReference type="Proteomes" id="UP001391051"/>
    </source>
</evidence>
<comment type="caution">
    <text evidence="2">The sequence shown here is derived from an EMBL/GenBank/DDBJ whole genome shotgun (WGS) entry which is preliminary data.</text>
</comment>
<organism evidence="2 3">
    <name type="scientific">Apiospora aurea</name>
    <dbReference type="NCBI Taxonomy" id="335848"/>
    <lineage>
        <taxon>Eukaryota</taxon>
        <taxon>Fungi</taxon>
        <taxon>Dikarya</taxon>
        <taxon>Ascomycota</taxon>
        <taxon>Pezizomycotina</taxon>
        <taxon>Sordariomycetes</taxon>
        <taxon>Xylariomycetidae</taxon>
        <taxon>Amphisphaeriales</taxon>
        <taxon>Apiosporaceae</taxon>
        <taxon>Apiospora</taxon>
    </lineage>
</organism>
<feature type="region of interest" description="Disordered" evidence="1">
    <location>
        <begin position="119"/>
        <end position="147"/>
    </location>
</feature>
<proteinExistence type="predicted"/>